<dbReference type="AlphaFoldDB" id="A0AA41UH48"/>
<name>A0AA41UH48_9HYPH</name>
<accession>A0AA41UH48</accession>
<dbReference type="Proteomes" id="UP001156140">
    <property type="component" value="Unassembled WGS sequence"/>
</dbReference>
<dbReference type="RefSeq" id="WP_281736278.1">
    <property type="nucleotide sequence ID" value="NZ_JAKETQ010000001.1"/>
</dbReference>
<dbReference type="Pfam" id="PF03995">
    <property type="entry name" value="Inhibitor_I36"/>
    <property type="match status" value="1"/>
</dbReference>
<proteinExistence type="predicted"/>
<keyword evidence="2" id="KW-1185">Reference proteome</keyword>
<organism evidence="1 2">
    <name type="scientific">Paradevosia shaoguanensis</name>
    <dbReference type="NCBI Taxonomy" id="1335043"/>
    <lineage>
        <taxon>Bacteria</taxon>
        <taxon>Pseudomonadati</taxon>
        <taxon>Pseudomonadota</taxon>
        <taxon>Alphaproteobacteria</taxon>
        <taxon>Hyphomicrobiales</taxon>
        <taxon>Devosiaceae</taxon>
        <taxon>Paradevosia</taxon>
    </lineage>
</organism>
<evidence type="ECO:0000313" key="1">
    <source>
        <dbReference type="EMBL" id="MCI0128006.1"/>
    </source>
</evidence>
<evidence type="ECO:0000313" key="2">
    <source>
        <dbReference type="Proteomes" id="UP001156140"/>
    </source>
</evidence>
<protein>
    <submittedName>
        <fullName evidence="1">Peptidase inhibitor family I36 protein</fullName>
    </submittedName>
</protein>
<dbReference type="EMBL" id="JALAZD010000001">
    <property type="protein sequence ID" value="MCI0128006.1"/>
    <property type="molecule type" value="Genomic_DNA"/>
</dbReference>
<dbReference type="Gene3D" id="2.60.20.10">
    <property type="entry name" value="Crystallins"/>
    <property type="match status" value="1"/>
</dbReference>
<dbReference type="InterPro" id="IPR011024">
    <property type="entry name" value="G_crystallin-like"/>
</dbReference>
<gene>
    <name evidence="1" type="ORF">ML536_14345</name>
</gene>
<sequence>MHRLKTLSLTTLVSAFVGVLLIALTPQAALADKPHLYGSNAWTNNAGILLGGPGTNYPQAGAVDGKVRVLVDRCTGRWCQIRAGRQAGWFPLRQLDFGQTPGWDGPRFHSPFRAPGQVCFFSGTNFTGKRFCVASGTYVSDLALLNRDNQVRSIQLNGNSSALVCRDFNLTNYCVRIVRDKKYLPEGLGGAVSSFRVY</sequence>
<comment type="caution">
    <text evidence="1">The sequence shown here is derived from an EMBL/GenBank/DDBJ whole genome shotgun (WGS) entry which is preliminary data.</text>
</comment>
<reference evidence="1" key="1">
    <citation type="submission" date="2022-03" db="EMBL/GenBank/DDBJ databases">
        <title>The complete genome sequence of a Methyloterrigena soli.</title>
        <authorList>
            <person name="Zi Z."/>
        </authorList>
    </citation>
    <scope>NUCLEOTIDE SEQUENCE</scope>
    <source>
        <strain evidence="1">M48</strain>
    </source>
</reference>
<dbReference type="SUPFAM" id="SSF49695">
    <property type="entry name" value="gamma-Crystallin-like"/>
    <property type="match status" value="1"/>
</dbReference>